<dbReference type="InterPro" id="IPR002017">
    <property type="entry name" value="Spectrin_repeat"/>
</dbReference>
<feature type="compositionally biased region" description="Low complexity" evidence="3">
    <location>
        <begin position="35"/>
        <end position="56"/>
    </location>
</feature>
<dbReference type="Pfam" id="PF00435">
    <property type="entry name" value="Spectrin"/>
    <property type="match status" value="3"/>
</dbReference>
<dbReference type="Gene3D" id="1.20.58.60">
    <property type="match status" value="3"/>
</dbReference>
<dbReference type="SUPFAM" id="SSF46966">
    <property type="entry name" value="Spectrin repeat"/>
    <property type="match status" value="3"/>
</dbReference>
<organism evidence="4 5">
    <name type="scientific">Dictyocaulus viviparus</name>
    <name type="common">Bovine lungworm</name>
    <dbReference type="NCBI Taxonomy" id="29172"/>
    <lineage>
        <taxon>Eukaryota</taxon>
        <taxon>Metazoa</taxon>
        <taxon>Ecdysozoa</taxon>
        <taxon>Nematoda</taxon>
        <taxon>Chromadorea</taxon>
        <taxon>Rhabditida</taxon>
        <taxon>Rhabditina</taxon>
        <taxon>Rhabditomorpha</taxon>
        <taxon>Strongyloidea</taxon>
        <taxon>Metastrongylidae</taxon>
        <taxon>Dictyocaulus</taxon>
    </lineage>
</organism>
<dbReference type="AlphaFoldDB" id="A0A0D8Y4N3"/>
<keyword evidence="1" id="KW-0677">Repeat</keyword>
<evidence type="ECO:0000313" key="5">
    <source>
        <dbReference type="Proteomes" id="UP000053766"/>
    </source>
</evidence>
<reference evidence="4 5" key="1">
    <citation type="submission" date="2013-11" db="EMBL/GenBank/DDBJ databases">
        <title>Draft genome of the bovine lungworm Dictyocaulus viviparus.</title>
        <authorList>
            <person name="Mitreva M."/>
        </authorList>
    </citation>
    <scope>NUCLEOTIDE SEQUENCE [LARGE SCALE GENOMIC DNA]</scope>
    <source>
        <strain evidence="4 5">HannoverDv2000</strain>
    </source>
</reference>
<feature type="coiled-coil region" evidence="2">
    <location>
        <begin position="512"/>
        <end position="539"/>
    </location>
</feature>
<dbReference type="STRING" id="29172.A0A0D8Y4N3"/>
<dbReference type="Proteomes" id="UP000053766">
    <property type="component" value="Unassembled WGS sequence"/>
</dbReference>
<accession>A0A0D8Y4N3</accession>
<evidence type="ECO:0000256" key="1">
    <source>
        <dbReference type="ARBA" id="ARBA00022737"/>
    </source>
</evidence>
<evidence type="ECO:0000256" key="2">
    <source>
        <dbReference type="SAM" id="Coils"/>
    </source>
</evidence>
<evidence type="ECO:0000313" key="4">
    <source>
        <dbReference type="EMBL" id="KJH51157.1"/>
    </source>
</evidence>
<protein>
    <submittedName>
        <fullName evidence="4">Spectrin repeat-containing domain protein</fullName>
    </submittedName>
</protein>
<dbReference type="SMART" id="SM00150">
    <property type="entry name" value="SPEC"/>
    <property type="match status" value="3"/>
</dbReference>
<reference evidence="5" key="2">
    <citation type="journal article" date="2016" name="Sci. Rep.">
        <title>Dictyocaulus viviparus genome, variome and transcriptome elucidate lungworm biology and support future intervention.</title>
        <authorList>
            <person name="McNulty S.N."/>
            <person name="Strube C."/>
            <person name="Rosa B.A."/>
            <person name="Martin J.C."/>
            <person name="Tyagi R."/>
            <person name="Choi Y.J."/>
            <person name="Wang Q."/>
            <person name="Hallsworth Pepin K."/>
            <person name="Zhang X."/>
            <person name="Ozersky P."/>
            <person name="Wilson R.K."/>
            <person name="Sternberg P.W."/>
            <person name="Gasser R.B."/>
            <person name="Mitreva M."/>
        </authorList>
    </citation>
    <scope>NUCLEOTIDE SEQUENCE [LARGE SCALE GENOMIC DNA]</scope>
    <source>
        <strain evidence="5">HannoverDv2000</strain>
    </source>
</reference>
<evidence type="ECO:0000256" key="3">
    <source>
        <dbReference type="SAM" id="MobiDB-lite"/>
    </source>
</evidence>
<gene>
    <name evidence="4" type="ORF">DICVIV_02718</name>
</gene>
<dbReference type="InterPro" id="IPR018159">
    <property type="entry name" value="Spectrin/alpha-actinin"/>
</dbReference>
<proteinExistence type="predicted"/>
<dbReference type="EMBL" id="KN716190">
    <property type="protein sequence ID" value="KJH51157.1"/>
    <property type="molecule type" value="Genomic_DNA"/>
</dbReference>
<dbReference type="CDD" id="cd00176">
    <property type="entry name" value="SPEC"/>
    <property type="match status" value="1"/>
</dbReference>
<feature type="compositionally biased region" description="Basic and acidic residues" evidence="3">
    <location>
        <begin position="97"/>
        <end position="116"/>
    </location>
</feature>
<sequence length="571" mass="64849">MVGVASHERTNPQRQEAMYYVEEPKNAIAEMPTITEAVTPSTSTATTTVPAESAAVRTTRRSISDKAVDQQSEVPSEIRSRKSSSSSQISSKSKRLRKEEMTREFENCLEQSEIRSRKSSSSSQISSKSKRLRKEEMTREFENCLEQVLTWLLEAEDELNQLEAVDENDLKVVRKQFKDFEMFMSSLTESQDTVGRVLHRGQMLCGKAENEEERAAIEGQLRVVSGRWEELRELSMQRQNDLQLSLNKLQNAKLASIEKWLNEVESERTSCKPIASTAEAALQQIETHTRLQAKIHDFQDTINDLSSFVAVVDDAESSDERIGLLEQRLHLIGERWRSICEWAEYPCESLQELLGLKSAHHLDDPQQIAEQVRKLQNAEEALEAEHGSFVKLSQLSCELVARLEKGNGAAANEVRRKLDTVTQRWDNLVSRIEEHSRMLVQSGKADVRQLKRVQDLPTGASTSAIISKTKSDRMSQKTKTAKDTVVFAPTETTTDTETEEASDQVRKMINVCQEKLIEIKDQEAKVNRLQLELEHMHLSSSLSSAQLKKVNDAFENFAKKENIILEVSYFT</sequence>
<feature type="region of interest" description="Disordered" evidence="3">
    <location>
        <begin position="35"/>
        <end position="133"/>
    </location>
</feature>
<dbReference type="PANTHER" id="PTHR11915">
    <property type="entry name" value="SPECTRIN/FILAMIN RELATED CYTOSKELETAL PROTEIN"/>
    <property type="match status" value="1"/>
</dbReference>
<name>A0A0D8Y4N3_DICVI</name>
<keyword evidence="2" id="KW-0175">Coiled coil</keyword>
<dbReference type="OrthoDB" id="10057795at2759"/>
<keyword evidence="5" id="KW-1185">Reference proteome</keyword>